<protein>
    <submittedName>
        <fullName evidence="3">N-acetylmuramoyl-L-alanine amidase/putative S-layer protein</fullName>
    </submittedName>
</protein>
<dbReference type="Proteomes" id="UP000262583">
    <property type="component" value="Chromosome"/>
</dbReference>
<dbReference type="PANTHER" id="PTHR40446">
    <property type="entry name" value="N-ACETYLGLUCOSAMINE-1-PHOSPHODIESTER ALPHA-N-ACETYLGLUCOSAMINIDASE"/>
    <property type="match status" value="1"/>
</dbReference>
<evidence type="ECO:0000313" key="3">
    <source>
        <dbReference type="EMBL" id="AXA36207.1"/>
    </source>
</evidence>
<reference evidence="3 4" key="1">
    <citation type="submission" date="2018-05" db="EMBL/GenBank/DDBJ databases">
        <title>A metagenomic window into the 2 km-deep terrestrial subsurface aquifer revealed taxonomically and functionally diverse microbial community comprising novel uncultured bacterial lineages.</title>
        <authorList>
            <person name="Kadnikov V.V."/>
            <person name="Mardanov A.V."/>
            <person name="Beletsky A.V."/>
            <person name="Banks D."/>
            <person name="Pimenov N.V."/>
            <person name="Frank Y.A."/>
            <person name="Karnachuk O.V."/>
            <person name="Ravin N.V."/>
        </authorList>
    </citation>
    <scope>NUCLEOTIDE SEQUENCE [LARGE SCALE GENOMIC DNA]</scope>
    <source>
        <strain evidence="3">BY</strain>
    </source>
</reference>
<accession>A0A2Z4Y4T1</accession>
<evidence type="ECO:0000256" key="1">
    <source>
        <dbReference type="SAM" id="SignalP"/>
    </source>
</evidence>
<feature type="domain" description="Phosphodiester glycosidase" evidence="2">
    <location>
        <begin position="274"/>
        <end position="396"/>
    </location>
</feature>
<dbReference type="Pfam" id="PF09992">
    <property type="entry name" value="NAGPA"/>
    <property type="match status" value="1"/>
</dbReference>
<feature type="chain" id="PRO_5016258408" evidence="1">
    <location>
        <begin position="18"/>
        <end position="763"/>
    </location>
</feature>
<dbReference type="AlphaFoldDB" id="A0A2Z4Y4T1"/>
<dbReference type="KEGG" id="schv:BRCON_1430"/>
<dbReference type="PANTHER" id="PTHR40446:SF2">
    <property type="entry name" value="N-ACETYLGLUCOSAMINE-1-PHOSPHODIESTER ALPHA-N-ACETYLGLUCOSAMINIDASE"/>
    <property type="match status" value="1"/>
</dbReference>
<evidence type="ECO:0000313" key="4">
    <source>
        <dbReference type="Proteomes" id="UP000262583"/>
    </source>
</evidence>
<gene>
    <name evidence="3" type="ORF">BRCON_1430</name>
</gene>
<evidence type="ECO:0000259" key="2">
    <source>
        <dbReference type="Pfam" id="PF09992"/>
    </source>
</evidence>
<keyword evidence="1" id="KW-0732">Signal</keyword>
<feature type="signal peptide" evidence="1">
    <location>
        <begin position="1"/>
        <end position="17"/>
    </location>
</feature>
<proteinExistence type="predicted"/>
<sequence length="763" mass="83627">MMRMRLLTRCLPAFALAWLTANLGEASLARSESERLPEIAHREERVGPGSTHIQEFHSSGPLLINILKVDLSSTGVKLRAAKGKGSLFTGATVLDMVRRMERAGQTVVGGVNADFWTNSPRMFVPVNLFVSEGMTHTLPHQKLKAPRAVFCITESGKVVMTPMQAKLEVRAGKSRAIECKLNEWVTSRGAVLFTPIVGEPIPTKRFSKALLLEQMTPEFVPNRPARARVLRAVEGTTVSLTSGTLLLAFHRDQLSFARELRPGSELALHVRVPQVAEPLKLCLGGGPMLIKNGRVYVDWKEEKILRSFSADRHPRTAIGIGEDGRTLYLVTVDGRQPLRSIGMGLYELALFMKSLGCRDAMNFDGGGSTTMVVRGEVVNKPSDRLGPRTVTNALLVISEAKPGSLAYLKIYPTDELLLVPAGATVELKCRGFDQNYSPLKIADGLLTWTADSAVGNLVTSGSICLLRATDSPADGEVVATTCTTTTQECATARKRIRVVRIDKLEVEPEVVVVQSRECVPFEIRAQSGSVEVPLRPEMVELLFDEKKVTATLNQVCGVTTAATTLIARVGKVESRIPCYVNLVESRIVESFDSPVTATVYGTRFDKRKTALVCDPKRAHSGSGCLAFRYAMTRGGISKIAFPLNVRIPGRPARLGMWIYGDGKEAWVRGEVEDAVGNRFLLDFTDGSTGVYWKKEWRRVVAPLHKLVPRPQNPGAKPQFPITLRELYVAQDQEALKAQGELLFDELCAEYPPNSAADSTSPVH</sequence>
<dbReference type="InterPro" id="IPR018711">
    <property type="entry name" value="NAGPA"/>
</dbReference>
<name>A0A2Z4Y4T1_SUMC1</name>
<dbReference type="EMBL" id="CP030759">
    <property type="protein sequence ID" value="AXA36207.1"/>
    <property type="molecule type" value="Genomic_DNA"/>
</dbReference>
<organism evidence="3 4">
    <name type="scientific">Sumerlaea chitinivorans</name>
    <dbReference type="NCBI Taxonomy" id="2250252"/>
    <lineage>
        <taxon>Bacteria</taxon>
        <taxon>Candidatus Sumerlaeota</taxon>
        <taxon>Candidatus Sumerlaeia</taxon>
        <taxon>Candidatus Sumerlaeales</taxon>
        <taxon>Candidatus Sumerlaeaceae</taxon>
        <taxon>Candidatus Sumerlaea</taxon>
    </lineage>
</organism>